<dbReference type="GO" id="GO:0005524">
    <property type="term" value="F:ATP binding"/>
    <property type="evidence" value="ECO:0007669"/>
    <property type="project" value="InterPro"/>
</dbReference>
<dbReference type="GO" id="GO:0004672">
    <property type="term" value="F:protein kinase activity"/>
    <property type="evidence" value="ECO:0007669"/>
    <property type="project" value="InterPro"/>
</dbReference>
<proteinExistence type="predicted"/>
<evidence type="ECO:0000313" key="4">
    <source>
        <dbReference type="EMBL" id="MPA63584.1"/>
    </source>
</evidence>
<dbReference type="InterPro" id="IPR011009">
    <property type="entry name" value="Kinase-like_dom_sf"/>
</dbReference>
<evidence type="ECO:0000256" key="1">
    <source>
        <dbReference type="ARBA" id="ARBA00004236"/>
    </source>
</evidence>
<keyword evidence="2" id="KW-0472">Membrane</keyword>
<dbReference type="SUPFAM" id="SSF56112">
    <property type="entry name" value="Protein kinase-like (PK-like)"/>
    <property type="match status" value="1"/>
</dbReference>
<dbReference type="EMBL" id="GHES01033025">
    <property type="protein sequence ID" value="MPA63584.1"/>
    <property type="molecule type" value="Transcribed_RNA"/>
</dbReference>
<dbReference type="PANTHER" id="PTHR45621">
    <property type="entry name" value="OS01G0588500 PROTEIN-RELATED"/>
    <property type="match status" value="1"/>
</dbReference>
<evidence type="ECO:0000259" key="3">
    <source>
        <dbReference type="PROSITE" id="PS50011"/>
    </source>
</evidence>
<sequence length="341" mass="38527">MELAVESDVKEFTYEELQTFTNNFSEQNLIGRTLFGQLYRAKIPQGWNGMEAQDVTVKIWENTAKILEGRVFLRASAGDTMARMADEIAFLSHPSVNYHPNLVKVKGYCPKFNQLGVVFDLKSLDTVRNLAANGSFKWLHRIKVALGLARLLQFLHDQQPQYLVRNISAAHIMLDQDFNPILLDFAMLTGGVVGDKIKDEHFGSFFGSYGYVDPNFPLTGIWTEKNDIFAFGVVLLELICKCAVDRIIYFKDTGNCFLHNRARAHYKLEKSKLGFDPSKCSFVAKCFSEEPCFDARDGPEITKLAISCADLSPEPRPTMKEVVEKLQALHVVRSHCDELGV</sequence>
<accession>A0A5B7B514</accession>
<organism evidence="4">
    <name type="scientific">Davidia involucrata</name>
    <name type="common">Dove tree</name>
    <dbReference type="NCBI Taxonomy" id="16924"/>
    <lineage>
        <taxon>Eukaryota</taxon>
        <taxon>Viridiplantae</taxon>
        <taxon>Streptophyta</taxon>
        <taxon>Embryophyta</taxon>
        <taxon>Tracheophyta</taxon>
        <taxon>Spermatophyta</taxon>
        <taxon>Magnoliopsida</taxon>
        <taxon>eudicotyledons</taxon>
        <taxon>Gunneridae</taxon>
        <taxon>Pentapetalae</taxon>
        <taxon>asterids</taxon>
        <taxon>Cornales</taxon>
        <taxon>Nyssaceae</taxon>
        <taxon>Davidia</taxon>
    </lineage>
</organism>
<dbReference type="InterPro" id="IPR001245">
    <property type="entry name" value="Ser-Thr/Tyr_kinase_cat_dom"/>
</dbReference>
<dbReference type="InterPro" id="IPR000719">
    <property type="entry name" value="Prot_kinase_dom"/>
</dbReference>
<gene>
    <name evidence="4" type="ORF">Din_033025</name>
</gene>
<dbReference type="InterPro" id="IPR050823">
    <property type="entry name" value="Plant_Ser_Thr_Prot_Kinase"/>
</dbReference>
<name>A0A5B7B514_DAVIN</name>
<dbReference type="Gene3D" id="3.30.200.20">
    <property type="entry name" value="Phosphorylase Kinase, domain 1"/>
    <property type="match status" value="1"/>
</dbReference>
<keyword evidence="2" id="KW-1003">Cell membrane</keyword>
<feature type="domain" description="Protein kinase" evidence="3">
    <location>
        <begin position="24"/>
        <end position="333"/>
    </location>
</feature>
<protein>
    <recommendedName>
        <fullName evidence="3">Protein kinase domain-containing protein</fullName>
    </recommendedName>
</protein>
<comment type="subcellular location">
    <subcellularLocation>
        <location evidence="1">Cell membrane</location>
    </subcellularLocation>
</comment>
<evidence type="ECO:0000256" key="2">
    <source>
        <dbReference type="ARBA" id="ARBA00022475"/>
    </source>
</evidence>
<dbReference type="AlphaFoldDB" id="A0A5B7B514"/>
<dbReference type="Gene3D" id="1.10.510.10">
    <property type="entry name" value="Transferase(Phosphotransferase) domain 1"/>
    <property type="match status" value="1"/>
</dbReference>
<reference evidence="4" key="1">
    <citation type="submission" date="2019-08" db="EMBL/GenBank/DDBJ databases">
        <title>Reference gene set and small RNA set construction with multiple tissues from Davidia involucrata Baill.</title>
        <authorList>
            <person name="Yang H."/>
            <person name="Zhou C."/>
            <person name="Li G."/>
            <person name="Wang J."/>
            <person name="Gao P."/>
            <person name="Wang M."/>
            <person name="Wang R."/>
            <person name="Zhao Y."/>
        </authorList>
    </citation>
    <scope>NUCLEOTIDE SEQUENCE</scope>
    <source>
        <tissue evidence="4">Mixed with DoveR01_LX</tissue>
    </source>
</reference>
<dbReference type="GO" id="GO:0005886">
    <property type="term" value="C:plasma membrane"/>
    <property type="evidence" value="ECO:0007669"/>
    <property type="project" value="UniProtKB-SubCell"/>
</dbReference>
<dbReference type="PROSITE" id="PS50011">
    <property type="entry name" value="PROTEIN_KINASE_DOM"/>
    <property type="match status" value="1"/>
</dbReference>
<dbReference type="Pfam" id="PF07714">
    <property type="entry name" value="PK_Tyr_Ser-Thr"/>
    <property type="match status" value="1"/>
</dbReference>